<dbReference type="InterPro" id="IPR036938">
    <property type="entry name" value="PAP2/HPO_sf"/>
</dbReference>
<dbReference type="STRING" id="1236973.JCM9157_1321"/>
<gene>
    <name evidence="3" type="ORF">JCM9157_1321</name>
</gene>
<evidence type="ECO:0000313" key="3">
    <source>
        <dbReference type="EMBL" id="GAE34275.1"/>
    </source>
</evidence>
<dbReference type="SUPFAM" id="SSF48317">
    <property type="entry name" value="Acid phosphatase/Vanadium-dependent haloperoxidase"/>
    <property type="match status" value="1"/>
</dbReference>
<name>W4QQ89_HALA3</name>
<dbReference type="RefSeq" id="WP_035663078.1">
    <property type="nucleotide sequence ID" value="NZ_BAUV01000007.1"/>
</dbReference>
<feature type="transmembrane region" description="Helical" evidence="1">
    <location>
        <begin position="12"/>
        <end position="28"/>
    </location>
</feature>
<feature type="transmembrane region" description="Helical" evidence="1">
    <location>
        <begin position="34"/>
        <end position="53"/>
    </location>
</feature>
<keyword evidence="1" id="KW-1133">Transmembrane helix</keyword>
<dbReference type="Pfam" id="PF01569">
    <property type="entry name" value="PAP2"/>
    <property type="match status" value="1"/>
</dbReference>
<organism evidence="3 4">
    <name type="scientific">Halalkalibacter akibai (strain ATCC 43226 / DSM 21942 / CIP 109018 / JCM 9157 / 1139)</name>
    <name type="common">Bacillus akibai</name>
    <dbReference type="NCBI Taxonomy" id="1236973"/>
    <lineage>
        <taxon>Bacteria</taxon>
        <taxon>Bacillati</taxon>
        <taxon>Bacillota</taxon>
        <taxon>Bacilli</taxon>
        <taxon>Bacillales</taxon>
        <taxon>Bacillaceae</taxon>
        <taxon>Halalkalibacter</taxon>
    </lineage>
</organism>
<feature type="transmembrane region" description="Helical" evidence="1">
    <location>
        <begin position="126"/>
        <end position="148"/>
    </location>
</feature>
<sequence length="323" mass="38267">MLTNYKKQANRTVLYLLVGLLLCLLLVPSEWERLQFLLLLLLPIIFSIKYFNLDREQLKTSIRYLGLYIFFSLFTFVIHVLQLQWELSNQNGLFGFKFYIDPLLSMIPYNDGVWLWQLSTPLLDRFFVYIYIHGFVFCILGLCLYYLVTGQPRKILLAMFAGHFLQYLLILPFHFWVDGHQVWWIQNLWHGTNYTDPLLGYRTVSEPVIPSLNHVFPSMHTSIATVTILLALRESSKPIKYFYTFLNIGIIFSTVYLGIHWVIDLVGGALFGFLTLKLADKIMSIDWQQKWDHLEEKCLILLEKDQLTSPNRFIRFLWWDDKQ</sequence>
<dbReference type="InterPro" id="IPR000326">
    <property type="entry name" value="PAP2/HPO"/>
</dbReference>
<dbReference type="EMBL" id="BAUV01000007">
    <property type="protein sequence ID" value="GAE34275.1"/>
    <property type="molecule type" value="Genomic_DNA"/>
</dbReference>
<evidence type="ECO:0000259" key="2">
    <source>
        <dbReference type="Pfam" id="PF01569"/>
    </source>
</evidence>
<feature type="transmembrane region" description="Helical" evidence="1">
    <location>
        <begin position="155"/>
        <end position="177"/>
    </location>
</feature>
<feature type="transmembrane region" description="Helical" evidence="1">
    <location>
        <begin position="244"/>
        <end position="263"/>
    </location>
</feature>
<keyword evidence="4" id="KW-1185">Reference proteome</keyword>
<dbReference type="AlphaFoldDB" id="W4QQ89"/>
<feature type="transmembrane region" description="Helical" evidence="1">
    <location>
        <begin position="215"/>
        <end position="232"/>
    </location>
</feature>
<dbReference type="Proteomes" id="UP000018896">
    <property type="component" value="Unassembled WGS sequence"/>
</dbReference>
<comment type="caution">
    <text evidence="3">The sequence shown here is derived from an EMBL/GenBank/DDBJ whole genome shotgun (WGS) entry which is preliminary data.</text>
</comment>
<dbReference type="Gene3D" id="1.20.144.10">
    <property type="entry name" value="Phosphatidic acid phosphatase type 2/haloperoxidase"/>
    <property type="match status" value="1"/>
</dbReference>
<proteinExistence type="predicted"/>
<feature type="transmembrane region" description="Helical" evidence="1">
    <location>
        <begin position="65"/>
        <end position="85"/>
    </location>
</feature>
<dbReference type="OrthoDB" id="9775789at2"/>
<evidence type="ECO:0000313" key="4">
    <source>
        <dbReference type="Proteomes" id="UP000018896"/>
    </source>
</evidence>
<protein>
    <recommendedName>
        <fullName evidence="2">Phosphatidic acid phosphatase type 2/haloperoxidase domain-containing protein</fullName>
    </recommendedName>
</protein>
<feature type="domain" description="Phosphatidic acid phosphatase type 2/haloperoxidase" evidence="2">
    <location>
        <begin position="171"/>
        <end position="279"/>
    </location>
</feature>
<keyword evidence="1" id="KW-0472">Membrane</keyword>
<dbReference type="eggNOG" id="COG0671">
    <property type="taxonomic scope" value="Bacteria"/>
</dbReference>
<evidence type="ECO:0000256" key="1">
    <source>
        <dbReference type="SAM" id="Phobius"/>
    </source>
</evidence>
<reference evidence="3 4" key="1">
    <citation type="journal article" date="2014" name="Genome Announc.">
        <title>Draft Genome Sequences of Three Alkaliphilic Bacillus Strains, Bacillus wakoensis JCM 9140T, Bacillus akibai JCM 9157T, and Bacillus hemicellulosilyticus JCM 9152T.</title>
        <authorList>
            <person name="Yuki M."/>
            <person name="Oshima K."/>
            <person name="Suda W."/>
            <person name="Oshida Y."/>
            <person name="Kitamura K."/>
            <person name="Iida T."/>
            <person name="Hattori M."/>
            <person name="Ohkuma M."/>
        </authorList>
    </citation>
    <scope>NUCLEOTIDE SEQUENCE [LARGE SCALE GENOMIC DNA]</scope>
    <source>
        <strain evidence="3 4">JCM 9157</strain>
    </source>
</reference>
<accession>W4QQ89</accession>
<keyword evidence="1" id="KW-0812">Transmembrane</keyword>